<gene>
    <name evidence="2" type="ORF">ABVT11_02575</name>
</gene>
<dbReference type="EMBL" id="JBEWLZ010000001">
    <property type="protein sequence ID" value="MET1488697.1"/>
    <property type="molecule type" value="Genomic_DNA"/>
</dbReference>
<reference evidence="2 3" key="1">
    <citation type="submission" date="2024-07" db="EMBL/GenBank/DDBJ databases">
        <title>Uliginosibacterium paludis KCTC:42655.</title>
        <authorList>
            <person name="Kim M.K."/>
        </authorList>
    </citation>
    <scope>NUCLEOTIDE SEQUENCE [LARGE SCALE GENOMIC DNA]</scope>
    <source>
        <strain evidence="2 3">KCTC 42655</strain>
    </source>
</reference>
<dbReference type="RefSeq" id="WP_345927044.1">
    <property type="nucleotide sequence ID" value="NZ_JBDIVF010000003.1"/>
</dbReference>
<comment type="caution">
    <text evidence="2">The sequence shown here is derived from an EMBL/GenBank/DDBJ whole genome shotgun (WGS) entry which is preliminary data.</text>
</comment>
<keyword evidence="1" id="KW-0732">Signal</keyword>
<evidence type="ECO:0000313" key="2">
    <source>
        <dbReference type="EMBL" id="MET1488697.1"/>
    </source>
</evidence>
<proteinExistence type="predicted"/>
<dbReference type="Proteomes" id="UP001548590">
    <property type="component" value="Unassembled WGS sequence"/>
</dbReference>
<sequence length="109" mass="11591">MNASTLIRSSVAALVATGFLATSPALFAKDGTPAPTIRLTQLPVVKSGVSAAEVEHALGKPASKPVWLNGTTTWTYDTDDWTQRFDVDFGTDGKVSRTMLYQRASSGNT</sequence>
<name>A0ABV2CLN7_9RHOO</name>
<evidence type="ECO:0008006" key="4">
    <source>
        <dbReference type="Google" id="ProtNLM"/>
    </source>
</evidence>
<organism evidence="2 3">
    <name type="scientific">Uliginosibacterium paludis</name>
    <dbReference type="NCBI Taxonomy" id="1615952"/>
    <lineage>
        <taxon>Bacteria</taxon>
        <taxon>Pseudomonadati</taxon>
        <taxon>Pseudomonadota</taxon>
        <taxon>Betaproteobacteria</taxon>
        <taxon>Rhodocyclales</taxon>
        <taxon>Zoogloeaceae</taxon>
        <taxon>Uliginosibacterium</taxon>
    </lineage>
</organism>
<keyword evidence="3" id="KW-1185">Reference proteome</keyword>
<protein>
    <recommendedName>
        <fullName evidence="4">Lipoprotein SmpA/OmlA domain-containing protein</fullName>
    </recommendedName>
</protein>
<feature type="signal peptide" evidence="1">
    <location>
        <begin position="1"/>
        <end position="28"/>
    </location>
</feature>
<evidence type="ECO:0000256" key="1">
    <source>
        <dbReference type="SAM" id="SignalP"/>
    </source>
</evidence>
<accession>A0ABV2CLN7</accession>
<evidence type="ECO:0000313" key="3">
    <source>
        <dbReference type="Proteomes" id="UP001548590"/>
    </source>
</evidence>
<feature type="chain" id="PRO_5046593014" description="Lipoprotein SmpA/OmlA domain-containing protein" evidence="1">
    <location>
        <begin position="29"/>
        <end position="109"/>
    </location>
</feature>